<evidence type="ECO:0000313" key="1">
    <source>
        <dbReference type="EMBL" id="BBJ37555.1"/>
    </source>
</evidence>
<proteinExistence type="predicted"/>
<accession>A0A499UAA9</accession>
<dbReference type="SUPFAM" id="SSF53474">
    <property type="entry name" value="alpha/beta-Hydrolases"/>
    <property type="match status" value="1"/>
</dbReference>
<dbReference type="InterPro" id="IPR029058">
    <property type="entry name" value="AB_hydrolase_fold"/>
</dbReference>
<name>A0A499UAA9_9ACTN</name>
<evidence type="ECO:0008006" key="3">
    <source>
        <dbReference type="Google" id="ProtNLM"/>
    </source>
</evidence>
<dbReference type="EMBL" id="AP019620">
    <property type="protein sequence ID" value="BBJ37555.1"/>
    <property type="molecule type" value="Genomic_DNA"/>
</dbReference>
<sequence>MDRRGLTDLGALLEGLGHTPAHVAGTSFGASVVLGLAARRPELFRGIAVHEPPPMEVLADGPAAMEQLQPAMVSIAPVLDHLRKAEPDLADFAEVVARLR</sequence>
<reference evidence="1 2" key="1">
    <citation type="journal article" date="2020" name="Int. J. Syst. Evol. Microbiol.">
        <title>Reclassification of Streptomyces castelarensis and Streptomyces sporoclivatus as later heterotypic synonyms of Streptomyces antimycoticus.</title>
        <authorList>
            <person name="Komaki H."/>
            <person name="Tamura T."/>
        </authorList>
    </citation>
    <scope>NUCLEOTIDE SEQUENCE [LARGE SCALE GENOMIC DNA]</scope>
    <source>
        <strain evidence="1 2">NBRC 100767</strain>
    </source>
</reference>
<dbReference type="AlphaFoldDB" id="A0A499UAA9"/>
<protein>
    <recommendedName>
        <fullName evidence="3">AB hydrolase-1 domain-containing protein</fullName>
    </recommendedName>
</protein>
<dbReference type="Proteomes" id="UP000463951">
    <property type="component" value="Chromosome"/>
</dbReference>
<organism evidence="1 2">
    <name type="scientific">Streptomyces antimycoticus</name>
    <dbReference type="NCBI Taxonomy" id="68175"/>
    <lineage>
        <taxon>Bacteria</taxon>
        <taxon>Bacillati</taxon>
        <taxon>Actinomycetota</taxon>
        <taxon>Actinomycetes</taxon>
        <taxon>Kitasatosporales</taxon>
        <taxon>Streptomycetaceae</taxon>
        <taxon>Streptomyces</taxon>
        <taxon>Streptomyces violaceusniger group</taxon>
    </lineage>
</organism>
<evidence type="ECO:0000313" key="2">
    <source>
        <dbReference type="Proteomes" id="UP000463951"/>
    </source>
</evidence>
<gene>
    <name evidence="1" type="ORF">SSPO_002730</name>
</gene>
<dbReference type="Gene3D" id="3.40.50.1820">
    <property type="entry name" value="alpha/beta hydrolase"/>
    <property type="match status" value="1"/>
</dbReference>